<keyword evidence="2 6" id="KW-0963">Cytoplasm</keyword>
<dbReference type="NCBIfam" id="NF008629">
    <property type="entry name" value="PRK11617.1"/>
    <property type="match status" value="1"/>
</dbReference>
<dbReference type="RefSeq" id="WP_248668946.1">
    <property type="nucleotide sequence ID" value="NZ_JALPRX010000097.1"/>
</dbReference>
<evidence type="ECO:0000256" key="5">
    <source>
        <dbReference type="ARBA" id="ARBA00022801"/>
    </source>
</evidence>
<comment type="subcellular location">
    <subcellularLocation>
        <location evidence="1 6">Cytoplasm</location>
    </subcellularLocation>
</comment>
<evidence type="ECO:0000313" key="7">
    <source>
        <dbReference type="EMBL" id="MCK8786837.1"/>
    </source>
</evidence>
<comment type="caution">
    <text evidence="7">The sequence shown here is derived from an EMBL/GenBank/DDBJ whole genome shotgun (WGS) entry which is preliminary data.</text>
</comment>
<feature type="binding site" evidence="6">
    <location>
        <position position="123"/>
    </location>
    <ligand>
        <name>Mg(2+)</name>
        <dbReference type="ChEBI" id="CHEBI:18420"/>
    </ligand>
</feature>
<comment type="cofactor">
    <cofactor evidence="6">
        <name>Mg(2+)</name>
        <dbReference type="ChEBI" id="CHEBI:18420"/>
    </cofactor>
</comment>
<keyword evidence="6" id="KW-0479">Metal-binding</keyword>
<accession>A0A9X2BVL8</accession>
<dbReference type="Gene3D" id="3.30.2170.10">
    <property type="entry name" value="archaeoglobus fulgidus dsm 4304 superfamily"/>
    <property type="match status" value="1"/>
</dbReference>
<keyword evidence="5 6" id="KW-0378">Hydrolase</keyword>
<keyword evidence="3 6" id="KW-0540">Nuclease</keyword>
<dbReference type="GO" id="GO:0005737">
    <property type="term" value="C:cytoplasm"/>
    <property type="evidence" value="ECO:0007669"/>
    <property type="project" value="UniProtKB-SubCell"/>
</dbReference>
<keyword evidence="6" id="KW-0227">DNA damage</keyword>
<evidence type="ECO:0000256" key="2">
    <source>
        <dbReference type="ARBA" id="ARBA00022490"/>
    </source>
</evidence>
<name>A0A9X2BVL8_9PROT</name>
<comment type="function">
    <text evidence="6">DNA repair enzyme involved in the repair of deaminated bases. Selectively cleaves double-stranded DNA at the second phosphodiester bond 3' to a deoxyinosine leaving behind the intact lesion on the nicked DNA.</text>
</comment>
<evidence type="ECO:0000256" key="3">
    <source>
        <dbReference type="ARBA" id="ARBA00022722"/>
    </source>
</evidence>
<comment type="similarity">
    <text evidence="6">Belongs to the endonuclease V family.</text>
</comment>
<feature type="binding site" evidence="6">
    <location>
        <position position="53"/>
    </location>
    <ligand>
        <name>Mg(2+)</name>
        <dbReference type="ChEBI" id="CHEBI:18420"/>
    </ligand>
</feature>
<keyword evidence="8" id="KW-1185">Reference proteome</keyword>
<evidence type="ECO:0000313" key="8">
    <source>
        <dbReference type="Proteomes" id="UP001139516"/>
    </source>
</evidence>
<dbReference type="GO" id="GO:0016891">
    <property type="term" value="F:RNA endonuclease activity producing 5'-phosphomonoesters, hydrolytic mechanism"/>
    <property type="evidence" value="ECO:0007669"/>
    <property type="project" value="TreeGrafter"/>
</dbReference>
<dbReference type="GO" id="GO:0000287">
    <property type="term" value="F:magnesium ion binding"/>
    <property type="evidence" value="ECO:0007669"/>
    <property type="project" value="UniProtKB-UniRule"/>
</dbReference>
<dbReference type="PANTHER" id="PTHR28511">
    <property type="entry name" value="ENDONUCLEASE V"/>
    <property type="match status" value="1"/>
</dbReference>
<dbReference type="EMBL" id="JALPRX010000097">
    <property type="protein sequence ID" value="MCK8786837.1"/>
    <property type="molecule type" value="Genomic_DNA"/>
</dbReference>
<dbReference type="PANTHER" id="PTHR28511:SF1">
    <property type="entry name" value="ENDONUCLEASE V"/>
    <property type="match status" value="1"/>
</dbReference>
<feature type="site" description="Interaction with target DNA" evidence="6">
    <location>
        <position position="93"/>
    </location>
</feature>
<evidence type="ECO:0000256" key="1">
    <source>
        <dbReference type="ARBA" id="ARBA00004496"/>
    </source>
</evidence>
<dbReference type="GO" id="GO:0043737">
    <property type="term" value="F:deoxyribonuclease V activity"/>
    <property type="evidence" value="ECO:0007669"/>
    <property type="project" value="UniProtKB-UniRule"/>
</dbReference>
<sequence>MSGAPSPPAGGTVPATWLRPPDLATARRVQVELAARVVAEDALGPVRLLGGADTSLDRFDPEDRIFAAAVALDPGGLAPVAAGEHVARAPMPYVPGFLGFREVPLLVEAWAALPRRPDLVLVDGHGLSHPRGLGVACHLGVVLDVPTIGVAKSRLFGEEAGPLGPEPGDRTDLVWQGRVLAAVLRTRRRANPLYVSVGHRVSLDTAVEWVLRTLRGYRLPEPTRQAHLAANALRRARGMHAPAGHPADGAG</sequence>
<evidence type="ECO:0000256" key="4">
    <source>
        <dbReference type="ARBA" id="ARBA00022759"/>
    </source>
</evidence>
<evidence type="ECO:0000256" key="6">
    <source>
        <dbReference type="HAMAP-Rule" id="MF_00801"/>
    </source>
</evidence>
<dbReference type="GO" id="GO:0006281">
    <property type="term" value="P:DNA repair"/>
    <property type="evidence" value="ECO:0007669"/>
    <property type="project" value="UniProtKB-UniRule"/>
</dbReference>
<keyword evidence="6" id="KW-0460">Magnesium</keyword>
<keyword evidence="4 6" id="KW-0255">Endonuclease</keyword>
<dbReference type="AlphaFoldDB" id="A0A9X2BVL8"/>
<dbReference type="EC" id="3.1.21.7" evidence="6"/>
<gene>
    <name evidence="6 7" type="primary">nfi</name>
    <name evidence="7" type="ORF">M0638_20910</name>
</gene>
<dbReference type="GO" id="GO:0003727">
    <property type="term" value="F:single-stranded RNA binding"/>
    <property type="evidence" value="ECO:0007669"/>
    <property type="project" value="TreeGrafter"/>
</dbReference>
<organism evidence="7 8">
    <name type="scientific">Roseomonas acroporae</name>
    <dbReference type="NCBI Taxonomy" id="2937791"/>
    <lineage>
        <taxon>Bacteria</taxon>
        <taxon>Pseudomonadati</taxon>
        <taxon>Pseudomonadota</taxon>
        <taxon>Alphaproteobacteria</taxon>
        <taxon>Acetobacterales</taxon>
        <taxon>Roseomonadaceae</taxon>
        <taxon>Roseomonas</taxon>
    </lineage>
</organism>
<dbReference type="HAMAP" id="MF_00801">
    <property type="entry name" value="Endonuclease_5"/>
    <property type="match status" value="1"/>
</dbReference>
<proteinExistence type="inferred from homology"/>
<keyword evidence="6" id="KW-0234">DNA repair</keyword>
<protein>
    <recommendedName>
        <fullName evidence="6">Endonuclease V</fullName>
        <ecNumber evidence="6">3.1.21.7</ecNumber>
    </recommendedName>
    <alternativeName>
        <fullName evidence="6">Deoxyinosine 3'endonuclease</fullName>
    </alternativeName>
    <alternativeName>
        <fullName evidence="6">Deoxyribonuclease V</fullName>
        <shortName evidence="6">DNase V</shortName>
    </alternativeName>
</protein>
<dbReference type="CDD" id="cd06559">
    <property type="entry name" value="Endonuclease_V"/>
    <property type="match status" value="1"/>
</dbReference>
<dbReference type="Pfam" id="PF04493">
    <property type="entry name" value="Endonuclease_5"/>
    <property type="match status" value="1"/>
</dbReference>
<dbReference type="Proteomes" id="UP001139516">
    <property type="component" value="Unassembled WGS sequence"/>
</dbReference>
<reference evidence="7" key="1">
    <citation type="submission" date="2022-04" db="EMBL/GenBank/DDBJ databases">
        <title>Roseomonas acroporae sp. nov., isolated from coral Acropora digitifera.</title>
        <authorList>
            <person name="Sun H."/>
        </authorList>
    </citation>
    <scope>NUCLEOTIDE SEQUENCE</scope>
    <source>
        <strain evidence="7">NAR14</strain>
    </source>
</reference>
<dbReference type="InterPro" id="IPR007581">
    <property type="entry name" value="Endonuclease-V"/>
</dbReference>
<comment type="catalytic activity">
    <reaction evidence="6">
        <text>Endonucleolytic cleavage at apurinic or apyrimidinic sites to products with a 5'-phosphate.</text>
        <dbReference type="EC" id="3.1.21.7"/>
    </reaction>
</comment>